<dbReference type="AlphaFoldDB" id="G7L375"/>
<reference evidence="3" key="3">
    <citation type="submission" date="2015-04" db="UniProtKB">
        <authorList>
            <consortium name="EnsemblPlants"/>
        </authorList>
    </citation>
    <scope>IDENTIFICATION</scope>
    <source>
        <strain evidence="3">cv. Jemalong A17</strain>
    </source>
</reference>
<organism evidence="2 4">
    <name type="scientific">Medicago truncatula</name>
    <name type="common">Barrel medic</name>
    <name type="synonym">Medicago tribuloides</name>
    <dbReference type="NCBI Taxonomy" id="3880"/>
    <lineage>
        <taxon>Eukaryota</taxon>
        <taxon>Viridiplantae</taxon>
        <taxon>Streptophyta</taxon>
        <taxon>Embryophyta</taxon>
        <taxon>Tracheophyta</taxon>
        <taxon>Spermatophyta</taxon>
        <taxon>Magnoliopsida</taxon>
        <taxon>eudicotyledons</taxon>
        <taxon>Gunneridae</taxon>
        <taxon>Pentapetalae</taxon>
        <taxon>rosids</taxon>
        <taxon>fabids</taxon>
        <taxon>Fabales</taxon>
        <taxon>Fabaceae</taxon>
        <taxon>Papilionoideae</taxon>
        <taxon>50 kb inversion clade</taxon>
        <taxon>NPAAA clade</taxon>
        <taxon>Hologalegina</taxon>
        <taxon>IRL clade</taxon>
        <taxon>Trifolieae</taxon>
        <taxon>Medicago</taxon>
    </lineage>
</organism>
<evidence type="ECO:0000256" key="1">
    <source>
        <dbReference type="SAM" id="MobiDB-lite"/>
    </source>
</evidence>
<reference evidence="2 4" key="1">
    <citation type="journal article" date="2011" name="Nature">
        <title>The Medicago genome provides insight into the evolution of rhizobial symbioses.</title>
        <authorList>
            <person name="Young N.D."/>
            <person name="Debelle F."/>
            <person name="Oldroyd G.E."/>
            <person name="Geurts R."/>
            <person name="Cannon S.B."/>
            <person name="Udvardi M.K."/>
            <person name="Benedito V.A."/>
            <person name="Mayer K.F."/>
            <person name="Gouzy J."/>
            <person name="Schoof H."/>
            <person name="Van de Peer Y."/>
            <person name="Proost S."/>
            <person name="Cook D.R."/>
            <person name="Meyers B.C."/>
            <person name="Spannagl M."/>
            <person name="Cheung F."/>
            <person name="De Mita S."/>
            <person name="Krishnakumar V."/>
            <person name="Gundlach H."/>
            <person name="Zhou S."/>
            <person name="Mudge J."/>
            <person name="Bharti A.K."/>
            <person name="Murray J.D."/>
            <person name="Naoumkina M.A."/>
            <person name="Rosen B."/>
            <person name="Silverstein K.A."/>
            <person name="Tang H."/>
            <person name="Rombauts S."/>
            <person name="Zhao P.X."/>
            <person name="Zhou P."/>
            <person name="Barbe V."/>
            <person name="Bardou P."/>
            <person name="Bechner M."/>
            <person name="Bellec A."/>
            <person name="Berger A."/>
            <person name="Berges H."/>
            <person name="Bidwell S."/>
            <person name="Bisseling T."/>
            <person name="Choisne N."/>
            <person name="Couloux A."/>
            <person name="Denny R."/>
            <person name="Deshpande S."/>
            <person name="Dai X."/>
            <person name="Doyle J.J."/>
            <person name="Dudez A.M."/>
            <person name="Farmer A.D."/>
            <person name="Fouteau S."/>
            <person name="Franken C."/>
            <person name="Gibelin C."/>
            <person name="Gish J."/>
            <person name="Goldstein S."/>
            <person name="Gonzalez A.J."/>
            <person name="Green P.J."/>
            <person name="Hallab A."/>
            <person name="Hartog M."/>
            <person name="Hua A."/>
            <person name="Humphray S.J."/>
            <person name="Jeong D.H."/>
            <person name="Jing Y."/>
            <person name="Jocker A."/>
            <person name="Kenton S.M."/>
            <person name="Kim D.J."/>
            <person name="Klee K."/>
            <person name="Lai H."/>
            <person name="Lang C."/>
            <person name="Lin S."/>
            <person name="Macmil S.L."/>
            <person name="Magdelenat G."/>
            <person name="Matthews L."/>
            <person name="McCorrison J."/>
            <person name="Monaghan E.L."/>
            <person name="Mun J.H."/>
            <person name="Najar F.Z."/>
            <person name="Nicholson C."/>
            <person name="Noirot C."/>
            <person name="O'Bleness M."/>
            <person name="Paule C.R."/>
            <person name="Poulain J."/>
            <person name="Prion F."/>
            <person name="Qin B."/>
            <person name="Qu C."/>
            <person name="Retzel E.F."/>
            <person name="Riddle C."/>
            <person name="Sallet E."/>
            <person name="Samain S."/>
            <person name="Samson N."/>
            <person name="Sanders I."/>
            <person name="Saurat O."/>
            <person name="Scarpelli C."/>
            <person name="Schiex T."/>
            <person name="Segurens B."/>
            <person name="Severin A.J."/>
            <person name="Sherrier D.J."/>
            <person name="Shi R."/>
            <person name="Sims S."/>
            <person name="Singer S.R."/>
            <person name="Sinharoy S."/>
            <person name="Sterck L."/>
            <person name="Viollet A."/>
            <person name="Wang B.B."/>
            <person name="Wang K."/>
            <person name="Wang M."/>
            <person name="Wang X."/>
            <person name="Warfsmann J."/>
            <person name="Weissenbach J."/>
            <person name="White D.D."/>
            <person name="White J.D."/>
            <person name="Wiley G.B."/>
            <person name="Wincker P."/>
            <person name="Xing Y."/>
            <person name="Yang L."/>
            <person name="Yao Z."/>
            <person name="Ying F."/>
            <person name="Zhai J."/>
            <person name="Zhou L."/>
            <person name="Zuber A."/>
            <person name="Denarie J."/>
            <person name="Dixon R.A."/>
            <person name="May G.D."/>
            <person name="Schwartz D.C."/>
            <person name="Rogers J."/>
            <person name="Quetier F."/>
            <person name="Town C.D."/>
            <person name="Roe B.A."/>
        </authorList>
    </citation>
    <scope>NUCLEOTIDE SEQUENCE [LARGE SCALE GENOMIC DNA]</scope>
    <source>
        <strain evidence="2">A17</strain>
        <strain evidence="3 4">cv. Jemalong A17</strain>
    </source>
</reference>
<name>G7L375_MEDTR</name>
<evidence type="ECO:0000313" key="4">
    <source>
        <dbReference type="Proteomes" id="UP000002051"/>
    </source>
</evidence>
<feature type="region of interest" description="Disordered" evidence="1">
    <location>
        <begin position="77"/>
        <end position="97"/>
    </location>
</feature>
<gene>
    <name evidence="2" type="ordered locus">MTR_7g028380</name>
</gene>
<dbReference type="Proteomes" id="UP000002051">
    <property type="component" value="Unassembled WGS sequence"/>
</dbReference>
<feature type="compositionally biased region" description="Polar residues" evidence="1">
    <location>
        <begin position="77"/>
        <end position="88"/>
    </location>
</feature>
<dbReference type="EnsemblPlants" id="AES78375">
    <property type="protein sequence ID" value="AES78375"/>
    <property type="gene ID" value="MTR_7g028380"/>
</dbReference>
<evidence type="ECO:0000313" key="2">
    <source>
        <dbReference type="EMBL" id="AES78375.1"/>
    </source>
</evidence>
<dbReference type="HOGENOM" id="CLU_156837_0_0_1"/>
<sequence length="134" mass="14698">MGLFLVVEIYTVLDRWLPLPMVGCVLDVCRLSTRIEDGVACKKNSTGTMQGRILDGLSLGAKERDLEQIGHENTKIGKQNISPTSQKPGTARASLGTAVSPSRRPFAAFAWTPSYSILAHNLPRNILGIYLLRF</sequence>
<reference evidence="2 4" key="2">
    <citation type="journal article" date="2014" name="BMC Genomics">
        <title>An improved genome release (version Mt4.0) for the model legume Medicago truncatula.</title>
        <authorList>
            <person name="Tang H."/>
            <person name="Krishnakumar V."/>
            <person name="Bidwell S."/>
            <person name="Rosen B."/>
            <person name="Chan A."/>
            <person name="Zhou S."/>
            <person name="Gentzbittel L."/>
            <person name="Childs K.L."/>
            <person name="Yandell M."/>
            <person name="Gundlach H."/>
            <person name="Mayer K.F."/>
            <person name="Schwartz D.C."/>
            <person name="Town C.D."/>
        </authorList>
    </citation>
    <scope>GENOME REANNOTATION</scope>
    <source>
        <strain evidence="3 4">cv. Jemalong A17</strain>
    </source>
</reference>
<dbReference type="EMBL" id="CM001223">
    <property type="protein sequence ID" value="AES78375.1"/>
    <property type="molecule type" value="Genomic_DNA"/>
</dbReference>
<accession>G7L375</accession>
<evidence type="ECO:0000313" key="3">
    <source>
        <dbReference type="EnsemblPlants" id="AES78375"/>
    </source>
</evidence>
<protein>
    <submittedName>
        <fullName evidence="2 3">Uncharacterized protein</fullName>
    </submittedName>
</protein>
<keyword evidence="4" id="KW-1185">Reference proteome</keyword>
<dbReference type="PaxDb" id="3880-AES78375"/>
<proteinExistence type="predicted"/>